<proteinExistence type="predicted"/>
<evidence type="ECO:0000313" key="2">
    <source>
        <dbReference type="Proteomes" id="UP000662782"/>
    </source>
</evidence>
<keyword evidence="2" id="KW-1185">Reference proteome</keyword>
<protein>
    <submittedName>
        <fullName evidence="1">Uncharacterized protein</fullName>
    </submittedName>
</protein>
<organism evidence="1 2">
    <name type="scientific">Klebsiella phage Miami</name>
    <dbReference type="NCBI Taxonomy" id="2767581"/>
    <lineage>
        <taxon>Viruses</taxon>
        <taxon>Duplodnaviria</taxon>
        <taxon>Heunggongvirae</taxon>
        <taxon>Uroviricota</taxon>
        <taxon>Caudoviricetes</taxon>
        <taxon>Chimalliviridae</taxon>
        <taxon>Miamivirus</taxon>
        <taxon>Miamivirus miami</taxon>
    </lineage>
</organism>
<evidence type="ECO:0000313" key="1">
    <source>
        <dbReference type="EMBL" id="QPB09389.1"/>
    </source>
</evidence>
<accession>A0A873WD58</accession>
<name>A0A873WD58_9CAUD</name>
<sequence length="528" mass="60105">MEFKLSLKQSGKSPFAGVIAQYGESIIEFKGSGRLNCGTIYDDLFFSFNEYVGHLEEKNKARLWELMVAGKTILDPSYFDIDNVDEELMLNNRDYNFLVKKLKPIVAEIFDVLKMKNYEYFMEQSGYIDPPKDLTSMSGLGEYPAETTITAEDYRNLAALVLGLRGPLPIITEMIYKVESIAGKAYKEVVAGDLINDIEWVKQHVGWNRLNEYISFTYSAKGRGPNGLRIDIVSDDRFTTHVVYKALFGRLCLSHVPSKDPRKNLVKSLYSIVNQSDKVPSSVREKKGGGKDESNDRRSSYEIYQLREEVNATDEAAVAEFFTFGMFDEDDNPIYKDRFVHQCNGLNIADPNKAEILHDLLPDNWDYEPRQHIVKLCQMAFSDDIPFNIYYALDYHQLMSAIVLAQLKLHQMGYPHLAVLLTSVEDPEGERINADVIFSLNQTERQRIESLCDVVKGDGATSTNNEAVSAALEFFKELGNSAWQSTIELGLIDDDKALESAPRGFLYEVNLDIQIKEEFIRLYEEINS</sequence>
<reference evidence="1 2" key="1">
    <citation type="submission" date="2020-07" db="EMBL/GenBank/DDBJ databases">
        <title>Complete genome sequence of Klebsiella pneumoniae phage Miami.</title>
        <authorList>
            <person name="Mora D.A."/>
            <person name="Lessor L."/>
            <person name="Gill J."/>
            <person name="Liu M."/>
        </authorList>
    </citation>
    <scope>NUCLEOTIDE SEQUENCE [LARGE SCALE GENOMIC DNA]</scope>
</reference>
<dbReference type="Proteomes" id="UP000662782">
    <property type="component" value="Segment"/>
</dbReference>
<dbReference type="EMBL" id="MT701590">
    <property type="protein sequence ID" value="QPB09389.1"/>
    <property type="molecule type" value="Genomic_DNA"/>
</dbReference>
<gene>
    <name evidence="1" type="ORF">CPT_Miami_294</name>
</gene>